<protein>
    <submittedName>
        <fullName evidence="1">Uncharacterized protein</fullName>
    </submittedName>
</protein>
<comment type="caution">
    <text evidence="1">The sequence shown here is derived from an EMBL/GenBank/DDBJ whole genome shotgun (WGS) entry which is preliminary data.</text>
</comment>
<evidence type="ECO:0000313" key="1">
    <source>
        <dbReference type="EMBL" id="CAD6268896.1"/>
    </source>
</evidence>
<keyword evidence="2" id="KW-1185">Reference proteome</keyword>
<name>A0A811RF14_9POAL</name>
<sequence length="159" mass="17114">MKRNEDSKFADMYGIPVEVLRDGFPVPLRGAPDDEVRGGNLMRVATTDGLAVALSERAPGSDALQVYLVSYMAPKEAQVIEEMAEDTKTKQSEGAAAAGPAFVIANERVLQAKVLALMAMRGEIANINITMQEVRAKEAAPYYIPKAPLWTTGCQPAST</sequence>
<gene>
    <name evidence="1" type="ORF">NCGR_LOCUS52201</name>
</gene>
<dbReference type="EMBL" id="CAJGYO010000014">
    <property type="protein sequence ID" value="CAD6268896.1"/>
    <property type="molecule type" value="Genomic_DNA"/>
</dbReference>
<dbReference type="OrthoDB" id="10621935at2759"/>
<organism evidence="1 2">
    <name type="scientific">Miscanthus lutarioriparius</name>
    <dbReference type="NCBI Taxonomy" id="422564"/>
    <lineage>
        <taxon>Eukaryota</taxon>
        <taxon>Viridiplantae</taxon>
        <taxon>Streptophyta</taxon>
        <taxon>Embryophyta</taxon>
        <taxon>Tracheophyta</taxon>
        <taxon>Spermatophyta</taxon>
        <taxon>Magnoliopsida</taxon>
        <taxon>Liliopsida</taxon>
        <taxon>Poales</taxon>
        <taxon>Poaceae</taxon>
        <taxon>PACMAD clade</taxon>
        <taxon>Panicoideae</taxon>
        <taxon>Andropogonodae</taxon>
        <taxon>Andropogoneae</taxon>
        <taxon>Saccharinae</taxon>
        <taxon>Miscanthus</taxon>
    </lineage>
</organism>
<dbReference type="AlphaFoldDB" id="A0A811RF14"/>
<proteinExistence type="predicted"/>
<evidence type="ECO:0000313" key="2">
    <source>
        <dbReference type="Proteomes" id="UP000604825"/>
    </source>
</evidence>
<reference evidence="1" key="1">
    <citation type="submission" date="2020-10" db="EMBL/GenBank/DDBJ databases">
        <authorList>
            <person name="Han B."/>
            <person name="Lu T."/>
            <person name="Zhao Q."/>
            <person name="Huang X."/>
            <person name="Zhao Y."/>
        </authorList>
    </citation>
    <scope>NUCLEOTIDE SEQUENCE</scope>
</reference>
<dbReference type="Proteomes" id="UP000604825">
    <property type="component" value="Unassembled WGS sequence"/>
</dbReference>
<accession>A0A811RF14</accession>